<dbReference type="Proteomes" id="UP000078561">
    <property type="component" value="Unassembled WGS sequence"/>
</dbReference>
<dbReference type="EMBL" id="LT553932">
    <property type="protein sequence ID" value="SAM02631.1"/>
    <property type="molecule type" value="Genomic_DNA"/>
</dbReference>
<protein>
    <submittedName>
        <fullName evidence="2">Uncharacterized protein</fullName>
    </submittedName>
</protein>
<feature type="compositionally biased region" description="Basic and acidic residues" evidence="1">
    <location>
        <begin position="65"/>
        <end position="83"/>
    </location>
</feature>
<gene>
    <name evidence="2" type="primary">ABSGL_08434.1 scaffold 10128</name>
</gene>
<sequence length="83" mass="10043">MAMESTMDEVSARKKKFKGFPLLVIFKNFETALFCDIKQWASRLRRLRLRYRRRQRRGRSKSRKEKVGHDKLKGWQGAERRGE</sequence>
<reference evidence="2" key="1">
    <citation type="submission" date="2016-04" db="EMBL/GenBank/DDBJ databases">
        <authorList>
            <person name="Evans L.H."/>
            <person name="Alamgir A."/>
            <person name="Owens N."/>
            <person name="Weber N.D."/>
            <person name="Virtaneva K."/>
            <person name="Barbian K."/>
            <person name="Babar A."/>
            <person name="Rosenke K."/>
        </authorList>
    </citation>
    <scope>NUCLEOTIDE SEQUENCE [LARGE SCALE GENOMIC DNA]</scope>
    <source>
        <strain evidence="2">CBS 101.48</strain>
    </source>
</reference>
<keyword evidence="3" id="KW-1185">Reference proteome</keyword>
<feature type="compositionally biased region" description="Basic residues" evidence="1">
    <location>
        <begin position="53"/>
        <end position="64"/>
    </location>
</feature>
<evidence type="ECO:0000256" key="1">
    <source>
        <dbReference type="SAM" id="MobiDB-lite"/>
    </source>
</evidence>
<name>A0A163JR74_ABSGL</name>
<proteinExistence type="predicted"/>
<organism evidence="2">
    <name type="scientific">Absidia glauca</name>
    <name type="common">Pin mould</name>
    <dbReference type="NCBI Taxonomy" id="4829"/>
    <lineage>
        <taxon>Eukaryota</taxon>
        <taxon>Fungi</taxon>
        <taxon>Fungi incertae sedis</taxon>
        <taxon>Mucoromycota</taxon>
        <taxon>Mucoromycotina</taxon>
        <taxon>Mucoromycetes</taxon>
        <taxon>Mucorales</taxon>
        <taxon>Cunninghamellaceae</taxon>
        <taxon>Absidia</taxon>
    </lineage>
</organism>
<evidence type="ECO:0000313" key="3">
    <source>
        <dbReference type="Proteomes" id="UP000078561"/>
    </source>
</evidence>
<dbReference type="AlphaFoldDB" id="A0A163JR74"/>
<dbReference type="InParanoid" id="A0A163JR74"/>
<feature type="region of interest" description="Disordered" evidence="1">
    <location>
        <begin position="53"/>
        <end position="83"/>
    </location>
</feature>
<accession>A0A163JR74</accession>
<evidence type="ECO:0000313" key="2">
    <source>
        <dbReference type="EMBL" id="SAM02631.1"/>
    </source>
</evidence>